<evidence type="ECO:0000256" key="4">
    <source>
        <dbReference type="ARBA" id="ARBA00023242"/>
    </source>
</evidence>
<dbReference type="SMART" id="SM00443">
    <property type="entry name" value="G_patch"/>
    <property type="match status" value="1"/>
</dbReference>
<sequence length="1149" mass="124706">MSHKQTQKNASSKSGAKGSCSLQDRFREMGAQEQLIEQKKREIESKMQERKRKEQEEVLNKMQAKLMAAKKAEQSRASKLAGKRHGMFSRLQDVKKPRVATEQGSGKPASSAQSVANNFSNDGSFMEQFYKMQGIKISLKKKISEEQEATKTSEEQIAPAEVAHESNVFPVHSVTTIKSDTNSSGIVVSQTSVPERRLSKFDVKPENVDSYPVKTESANGPQPSLQPIMFVSQPAMQFPNPQQGVFTALPPSPVVAYAPSSFPGQHPTQDVVYTHQPGPTSVSFHQQGPPPSFEQKLPAPSVVFAPQGAPPASVQFAPRCAPQTVTFTQQVAPPSGFIPPPQQQQIVLPAPPSGEFIQQGAPPSSRVFRPPAPHLGDYSQPPPGVALVSMAQPPPANAPMLIVSHAAGPPQQITLLEAAPVSQVTTLHPMSTTLVLNGPPGPGQQSVASLVTLPNGAPPPGTYTSAPGVLVTTVSMATVQPSQLPPQTVNVQTVLTAPPPAGTTLHNVSMPMQLQLPNLATAPPPQGLLTNPVPPQYALAPPHNLPPPPAANQTFLTGPPMPLSAPPPGQFQIPPPSTQQHLLPPPPLPTQLPPSQYPQGQLPPPTVSFPGSGALIRTATPMGAHPLQVGVDHTPQQESGEKYDPMDPTEGYDPTNPTDAPEDGTSEEAGVSGRGRGRGETNKGRGTEDTNLLSIHIGKKSGTSFQPGKSQMKKLSGWQMAQVFDVPEVNTQKTEGVFPPEGSEVRDTIERLAKSVAEGGQEVEDTVRRQNHDNPAFRFLYDELSAFHKFYQQRLKELLEGRAARQQDEMEETAEDADAEDEQGDSELSRSEKRRKKRRSRWGPQEASGSAEGSTAVPQMAHVPPPAVVVNPQLGQPGIVVNPVLGGSIGQGFGIDIPGTGKTINITPLSQMQNPAFARQMTGGSELTDEHKRQIQEQQKMNAMFEYIQAKKHAMEAQAKALAAGLNVKPKYEYDSDEDIEGGTWEHKRRVMEMEATRDWAQKLTDMGRGKHHIGDFLPPDELERFMETFTALKEGREPDLSDYKQFKLTCENVGFKMLEKMGWKEGEGLGTEGQGIKQPVNKGILSLDGAGIGQERPANLSKEDDEFDAYRKRMMLAYRFRPNPLVSECREQFSVLRVASITRQCHCL</sequence>
<dbReference type="InterPro" id="IPR035967">
    <property type="entry name" value="SWAP/Surp_sf"/>
</dbReference>
<dbReference type="EMBL" id="JAODUO010000197">
    <property type="protein sequence ID" value="KAK2186524.1"/>
    <property type="molecule type" value="Genomic_DNA"/>
</dbReference>
<feature type="compositionally biased region" description="Pro residues" evidence="5">
    <location>
        <begin position="559"/>
        <end position="607"/>
    </location>
</feature>
<feature type="compositionally biased region" description="Basic and acidic residues" evidence="5">
    <location>
        <begin position="677"/>
        <end position="688"/>
    </location>
</feature>
<feature type="compositionally biased region" description="Polar residues" evidence="5">
    <location>
        <begin position="102"/>
        <end position="116"/>
    </location>
</feature>
<gene>
    <name evidence="8" type="ORF">NP493_197g02010</name>
</gene>
<dbReference type="InterPro" id="IPR000467">
    <property type="entry name" value="G_patch_dom"/>
</dbReference>
<dbReference type="Gene3D" id="1.10.10.790">
    <property type="entry name" value="Surp module"/>
    <property type="match status" value="1"/>
</dbReference>
<feature type="domain" description="G-patch" evidence="7">
    <location>
        <begin position="1051"/>
        <end position="1098"/>
    </location>
</feature>
<dbReference type="GO" id="GO:0008380">
    <property type="term" value="P:RNA splicing"/>
    <property type="evidence" value="ECO:0007669"/>
    <property type="project" value="UniProtKB-KW"/>
</dbReference>
<evidence type="ECO:0000256" key="1">
    <source>
        <dbReference type="ARBA" id="ARBA00004123"/>
    </source>
</evidence>
<feature type="region of interest" description="Disordered" evidence="5">
    <location>
        <begin position="535"/>
        <end position="607"/>
    </location>
</feature>
<reference evidence="8" key="1">
    <citation type="journal article" date="2023" name="Mol. Biol. Evol.">
        <title>Third-Generation Sequencing Reveals the Adaptive Role of the Epigenome in Three Deep-Sea Polychaetes.</title>
        <authorList>
            <person name="Perez M."/>
            <person name="Aroh O."/>
            <person name="Sun Y."/>
            <person name="Lan Y."/>
            <person name="Juniper S.K."/>
            <person name="Young C.R."/>
            <person name="Angers B."/>
            <person name="Qian P.Y."/>
        </authorList>
    </citation>
    <scope>NUCLEOTIDE SEQUENCE</scope>
    <source>
        <strain evidence="8">R07B-5</strain>
    </source>
</reference>
<dbReference type="PANTHER" id="PTHR23340">
    <property type="entry name" value="ARGININE/SERINE RICH SPLICING FACTOR SF4/14"/>
    <property type="match status" value="1"/>
</dbReference>
<dbReference type="InterPro" id="IPR040169">
    <property type="entry name" value="SUGP1/2"/>
</dbReference>
<feature type="domain" description="SURP motif" evidence="6">
    <location>
        <begin position="748"/>
        <end position="791"/>
    </location>
</feature>
<evidence type="ECO:0000259" key="6">
    <source>
        <dbReference type="PROSITE" id="PS50128"/>
    </source>
</evidence>
<dbReference type="Pfam" id="PF01585">
    <property type="entry name" value="G-patch"/>
    <property type="match status" value="1"/>
</dbReference>
<dbReference type="SMART" id="SM00648">
    <property type="entry name" value="SWAP"/>
    <property type="match status" value="1"/>
</dbReference>
<dbReference type="PROSITE" id="PS50174">
    <property type="entry name" value="G_PATCH"/>
    <property type="match status" value="1"/>
</dbReference>
<evidence type="ECO:0000313" key="9">
    <source>
        <dbReference type="Proteomes" id="UP001209878"/>
    </source>
</evidence>
<accession>A0AAD9P1L4</accession>
<dbReference type="GO" id="GO:0006397">
    <property type="term" value="P:mRNA processing"/>
    <property type="evidence" value="ECO:0007669"/>
    <property type="project" value="UniProtKB-KW"/>
</dbReference>
<evidence type="ECO:0000256" key="3">
    <source>
        <dbReference type="ARBA" id="ARBA00023187"/>
    </source>
</evidence>
<keyword evidence="3" id="KW-0508">mRNA splicing</keyword>
<feature type="region of interest" description="Disordered" evidence="5">
    <location>
        <begin position="804"/>
        <end position="859"/>
    </location>
</feature>
<comment type="caution">
    <text evidence="8">The sequence shown here is derived from an EMBL/GenBank/DDBJ whole genome shotgun (WGS) entry which is preliminary data.</text>
</comment>
<feature type="compositionally biased region" description="Low complexity" evidence="5">
    <location>
        <begin position="10"/>
        <end position="19"/>
    </location>
</feature>
<feature type="region of interest" description="Disordered" evidence="5">
    <location>
        <begin position="66"/>
        <end position="116"/>
    </location>
</feature>
<dbReference type="GO" id="GO:0003723">
    <property type="term" value="F:RNA binding"/>
    <property type="evidence" value="ECO:0007669"/>
    <property type="project" value="InterPro"/>
</dbReference>
<dbReference type="AlphaFoldDB" id="A0AAD9P1L4"/>
<dbReference type="PROSITE" id="PS50128">
    <property type="entry name" value="SURP"/>
    <property type="match status" value="1"/>
</dbReference>
<feature type="region of interest" description="Disordered" evidence="5">
    <location>
        <begin position="625"/>
        <end position="688"/>
    </location>
</feature>
<protein>
    <recommendedName>
        <fullName evidence="10">Splicing factor 4</fullName>
    </recommendedName>
</protein>
<name>A0AAD9P1L4_RIDPI</name>
<dbReference type="Proteomes" id="UP001209878">
    <property type="component" value="Unassembled WGS sequence"/>
</dbReference>
<evidence type="ECO:0008006" key="10">
    <source>
        <dbReference type="Google" id="ProtNLM"/>
    </source>
</evidence>
<dbReference type="InterPro" id="IPR000061">
    <property type="entry name" value="Surp"/>
</dbReference>
<feature type="compositionally biased region" description="Basic residues" evidence="5">
    <location>
        <begin position="832"/>
        <end position="841"/>
    </location>
</feature>
<feature type="region of interest" description="Disordered" evidence="5">
    <location>
        <begin position="1"/>
        <end position="30"/>
    </location>
</feature>
<keyword evidence="9" id="KW-1185">Reference proteome</keyword>
<comment type="subcellular location">
    <subcellularLocation>
        <location evidence="1">Nucleus</location>
    </subcellularLocation>
</comment>
<proteinExistence type="predicted"/>
<keyword evidence="4" id="KW-0539">Nucleus</keyword>
<evidence type="ECO:0000256" key="2">
    <source>
        <dbReference type="ARBA" id="ARBA00022664"/>
    </source>
</evidence>
<dbReference type="PANTHER" id="PTHR23340:SF0">
    <property type="entry name" value="SURP AND G-PATCH DOMAIN-CONTAINING PROTEIN 1 ISOFORM X1"/>
    <property type="match status" value="1"/>
</dbReference>
<dbReference type="GO" id="GO:0005654">
    <property type="term" value="C:nucleoplasm"/>
    <property type="evidence" value="ECO:0007669"/>
    <property type="project" value="TreeGrafter"/>
</dbReference>
<keyword evidence="2" id="KW-0507">mRNA processing</keyword>
<evidence type="ECO:0000313" key="8">
    <source>
        <dbReference type="EMBL" id="KAK2186524.1"/>
    </source>
</evidence>
<feature type="compositionally biased region" description="Acidic residues" evidence="5">
    <location>
        <begin position="809"/>
        <end position="825"/>
    </location>
</feature>
<organism evidence="8 9">
    <name type="scientific">Ridgeia piscesae</name>
    <name type="common">Tubeworm</name>
    <dbReference type="NCBI Taxonomy" id="27915"/>
    <lineage>
        <taxon>Eukaryota</taxon>
        <taxon>Metazoa</taxon>
        <taxon>Spiralia</taxon>
        <taxon>Lophotrochozoa</taxon>
        <taxon>Annelida</taxon>
        <taxon>Polychaeta</taxon>
        <taxon>Sedentaria</taxon>
        <taxon>Canalipalpata</taxon>
        <taxon>Sabellida</taxon>
        <taxon>Siboglinidae</taxon>
        <taxon>Ridgeia</taxon>
    </lineage>
</organism>
<dbReference type="SUPFAM" id="SSF109905">
    <property type="entry name" value="Surp module (SWAP domain)"/>
    <property type="match status" value="1"/>
</dbReference>
<dbReference type="Pfam" id="PF01805">
    <property type="entry name" value="Surp"/>
    <property type="match status" value="1"/>
</dbReference>
<evidence type="ECO:0000256" key="5">
    <source>
        <dbReference type="SAM" id="MobiDB-lite"/>
    </source>
</evidence>
<evidence type="ECO:0000259" key="7">
    <source>
        <dbReference type="PROSITE" id="PS50174"/>
    </source>
</evidence>